<gene>
    <name evidence="2" type="ORF">D9757_012114</name>
</gene>
<dbReference type="AlphaFoldDB" id="A0A8H5GIH0"/>
<protein>
    <submittedName>
        <fullName evidence="2">Uncharacterized protein</fullName>
    </submittedName>
</protein>
<accession>A0A8H5GIH0</accession>
<feature type="region of interest" description="Disordered" evidence="1">
    <location>
        <begin position="29"/>
        <end position="59"/>
    </location>
</feature>
<dbReference type="Proteomes" id="UP000518752">
    <property type="component" value="Unassembled WGS sequence"/>
</dbReference>
<evidence type="ECO:0000256" key="1">
    <source>
        <dbReference type="SAM" id="MobiDB-lite"/>
    </source>
</evidence>
<dbReference type="EMBL" id="JAACJN010000171">
    <property type="protein sequence ID" value="KAF5365384.1"/>
    <property type="molecule type" value="Genomic_DNA"/>
</dbReference>
<reference evidence="2 3" key="1">
    <citation type="journal article" date="2020" name="ISME J.">
        <title>Uncovering the hidden diversity of litter-decomposition mechanisms in mushroom-forming fungi.</title>
        <authorList>
            <person name="Floudas D."/>
            <person name="Bentzer J."/>
            <person name="Ahren D."/>
            <person name="Johansson T."/>
            <person name="Persson P."/>
            <person name="Tunlid A."/>
        </authorList>
    </citation>
    <scope>NUCLEOTIDE SEQUENCE [LARGE SCALE GENOMIC DNA]</scope>
    <source>
        <strain evidence="2 3">CBS 406.79</strain>
    </source>
</reference>
<sequence>MEQNQVSSTEIIEKGRLKIPPISMIPLLPRDNALSSETPTPSTGKDGKRTGQGTVSIKCSSSKSRTRAFNVQLRSKVAVIPFVKRQQPDHLSDEVLRGFIARCAAVMGANNQSGFDLVAPTVMGEAPRGSLCGRLRTMTVTPQRFRPSFLIRWILSGWASSQR</sequence>
<feature type="compositionally biased region" description="Polar residues" evidence="1">
    <location>
        <begin position="33"/>
        <end position="43"/>
    </location>
</feature>
<evidence type="ECO:0000313" key="3">
    <source>
        <dbReference type="Proteomes" id="UP000518752"/>
    </source>
</evidence>
<comment type="caution">
    <text evidence="2">The sequence shown here is derived from an EMBL/GenBank/DDBJ whole genome shotgun (WGS) entry which is preliminary data.</text>
</comment>
<name>A0A8H5GIH0_9AGAR</name>
<evidence type="ECO:0000313" key="2">
    <source>
        <dbReference type="EMBL" id="KAF5365384.1"/>
    </source>
</evidence>
<proteinExistence type="predicted"/>
<dbReference type="OrthoDB" id="107110at2759"/>
<keyword evidence="3" id="KW-1185">Reference proteome</keyword>
<organism evidence="2 3">
    <name type="scientific">Collybiopsis confluens</name>
    <dbReference type="NCBI Taxonomy" id="2823264"/>
    <lineage>
        <taxon>Eukaryota</taxon>
        <taxon>Fungi</taxon>
        <taxon>Dikarya</taxon>
        <taxon>Basidiomycota</taxon>
        <taxon>Agaricomycotina</taxon>
        <taxon>Agaricomycetes</taxon>
        <taxon>Agaricomycetidae</taxon>
        <taxon>Agaricales</taxon>
        <taxon>Marasmiineae</taxon>
        <taxon>Omphalotaceae</taxon>
        <taxon>Collybiopsis</taxon>
    </lineage>
</organism>